<reference evidence="7 8" key="1">
    <citation type="submission" date="2018-02" db="EMBL/GenBank/DDBJ databases">
        <title>Genomic Encyclopedia of Archaeal and Bacterial Type Strains, Phase II (KMG-II): from individual species to whole genera.</title>
        <authorList>
            <person name="Goeker M."/>
        </authorList>
    </citation>
    <scope>NUCLEOTIDE SEQUENCE [LARGE SCALE GENOMIC DNA]</scope>
    <source>
        <strain evidence="7 8">DSM 21165</strain>
    </source>
</reference>
<dbReference type="Proteomes" id="UP000251545">
    <property type="component" value="Unassembled WGS sequence"/>
</dbReference>
<keyword evidence="4" id="KW-0520">NAD</keyword>
<evidence type="ECO:0000256" key="2">
    <source>
        <dbReference type="ARBA" id="ARBA00023002"/>
    </source>
</evidence>
<evidence type="ECO:0000256" key="3">
    <source>
        <dbReference type="PIRSR" id="PIRSR000105-1"/>
    </source>
</evidence>
<comment type="caution">
    <text evidence="7">The sequence shown here is derived from an EMBL/GenBank/DDBJ whole genome shotgun (WGS) entry which is preliminary data.</text>
</comment>
<evidence type="ECO:0000313" key="8">
    <source>
        <dbReference type="Proteomes" id="UP000251545"/>
    </source>
</evidence>
<feature type="binding site" evidence="4">
    <location>
        <position position="96"/>
    </location>
    <ligand>
        <name>NAD(+)</name>
        <dbReference type="ChEBI" id="CHEBI:57540"/>
    </ligand>
</feature>
<organism evidence="7 8">
    <name type="scientific">Jejuia pallidilutea</name>
    <dbReference type="NCBI Taxonomy" id="504487"/>
    <lineage>
        <taxon>Bacteria</taxon>
        <taxon>Pseudomonadati</taxon>
        <taxon>Bacteroidota</taxon>
        <taxon>Flavobacteriia</taxon>
        <taxon>Flavobacteriales</taxon>
        <taxon>Flavobacteriaceae</taxon>
        <taxon>Jejuia</taxon>
    </lineage>
</organism>
<evidence type="ECO:0000256" key="1">
    <source>
        <dbReference type="ARBA" id="ARBA00009463"/>
    </source>
</evidence>
<evidence type="ECO:0000313" key="7">
    <source>
        <dbReference type="EMBL" id="PQV45082.1"/>
    </source>
</evidence>
<dbReference type="PANTHER" id="PTHR48075">
    <property type="entry name" value="3-HYDROXYACYL-COA DEHYDROGENASE FAMILY PROTEIN"/>
    <property type="match status" value="1"/>
</dbReference>
<dbReference type="RefSeq" id="WP_105474813.1">
    <property type="nucleotide sequence ID" value="NZ_PVEO01000015.1"/>
</dbReference>
<feature type="domain" description="3-hydroxyacyl-CoA dehydrogenase C-terminal" evidence="5">
    <location>
        <begin position="185"/>
        <end position="281"/>
    </location>
</feature>
<dbReference type="GO" id="GO:0006631">
    <property type="term" value="P:fatty acid metabolic process"/>
    <property type="evidence" value="ECO:0007669"/>
    <property type="project" value="InterPro"/>
</dbReference>
<feature type="binding site" evidence="4">
    <location>
        <position position="31"/>
    </location>
    <ligand>
        <name>NAD(+)</name>
        <dbReference type="ChEBI" id="CHEBI:57540"/>
    </ligand>
</feature>
<dbReference type="InterPro" id="IPR006180">
    <property type="entry name" value="3-OHacyl-CoA_DH_CS"/>
</dbReference>
<feature type="binding site" evidence="4">
    <location>
        <position position="142"/>
    </location>
    <ligand>
        <name>NAD(+)</name>
        <dbReference type="ChEBI" id="CHEBI:57540"/>
    </ligand>
</feature>
<dbReference type="Pfam" id="PF00725">
    <property type="entry name" value="3HCDH"/>
    <property type="match status" value="1"/>
</dbReference>
<evidence type="ECO:0000259" key="6">
    <source>
        <dbReference type="Pfam" id="PF02737"/>
    </source>
</evidence>
<dbReference type="InterPro" id="IPR006108">
    <property type="entry name" value="3HC_DH_C"/>
</dbReference>
<dbReference type="EMBL" id="PVEO01000015">
    <property type="protein sequence ID" value="PQV45082.1"/>
    <property type="molecule type" value="Genomic_DNA"/>
</dbReference>
<keyword evidence="2" id="KW-0560">Oxidoreductase</keyword>
<gene>
    <name evidence="7" type="ORF">CLV33_11549</name>
</gene>
<dbReference type="PROSITE" id="PS00067">
    <property type="entry name" value="3HCDH"/>
    <property type="match status" value="1"/>
</dbReference>
<dbReference type="AlphaFoldDB" id="A0A362X7Y9"/>
<protein>
    <submittedName>
        <fullName evidence="7">3-hydroxybutyryl-CoA dehydrogenase</fullName>
    </submittedName>
</protein>
<proteinExistence type="inferred from homology"/>
<dbReference type="PIRSF" id="PIRSF000105">
    <property type="entry name" value="HCDH"/>
    <property type="match status" value="1"/>
</dbReference>
<evidence type="ECO:0000259" key="5">
    <source>
        <dbReference type="Pfam" id="PF00725"/>
    </source>
</evidence>
<feature type="binding site" evidence="4">
    <location>
        <position position="118"/>
    </location>
    <ligand>
        <name>NAD(+)</name>
        <dbReference type="ChEBI" id="CHEBI:57540"/>
    </ligand>
</feature>
<dbReference type="Gene3D" id="1.10.1040.10">
    <property type="entry name" value="N-(1-d-carboxylethyl)-l-norvaline Dehydrogenase, domain 2"/>
    <property type="match status" value="1"/>
</dbReference>
<dbReference type="InterPro" id="IPR036291">
    <property type="entry name" value="NAD(P)-bd_dom_sf"/>
</dbReference>
<feature type="domain" description="3-hydroxyacyl-CoA dehydrogenase NAD binding" evidence="6">
    <location>
        <begin position="3"/>
        <end position="182"/>
    </location>
</feature>
<dbReference type="NCBIfam" id="NF004474">
    <property type="entry name" value="PRK05808.1"/>
    <property type="match status" value="1"/>
</dbReference>
<dbReference type="InterPro" id="IPR006176">
    <property type="entry name" value="3-OHacyl-CoA_DH_NAD-bd"/>
</dbReference>
<dbReference type="Pfam" id="PF02737">
    <property type="entry name" value="3HCDH_N"/>
    <property type="match status" value="1"/>
</dbReference>
<dbReference type="Gene3D" id="3.40.50.720">
    <property type="entry name" value="NAD(P)-binding Rossmann-like Domain"/>
    <property type="match status" value="1"/>
</dbReference>
<feature type="binding site" evidence="4">
    <location>
        <begin position="8"/>
        <end position="13"/>
    </location>
    <ligand>
        <name>NAD(+)</name>
        <dbReference type="ChEBI" id="CHEBI:57540"/>
    </ligand>
</feature>
<feature type="site" description="Important for catalytic activity" evidence="3">
    <location>
        <position position="139"/>
    </location>
</feature>
<dbReference type="InterPro" id="IPR022694">
    <property type="entry name" value="3-OHacyl-CoA_DH"/>
</dbReference>
<feature type="binding site" evidence="4">
    <location>
        <position position="273"/>
    </location>
    <ligand>
        <name>NAD(+)</name>
        <dbReference type="ChEBI" id="CHEBI:57540"/>
    </ligand>
</feature>
<sequence>MKNIAVIGAGTMGNGIAHVFAQNGFKINLIDISETALNKGLQTIANNLDRMVAKEKISKEDKETTLNNITTFTNIKTGVNNTDLVVEAATENLDLKLNIFKALDEACSGTTILATNTSSISITQIAAVTSNPERVIGMHFMNPVPIMKLVEIIRGYNTSNEVTQTIMELSKKLGKIPVEVNDYPGFVANRILMPMLNESIETLYNGVAGVTEIDTVMKLGMAHPMGPLQLADFIGLDVCLSILNVMYNGFKNPKYAPCPLLVNMVNAGKLGVKSGEGFYDYSESKKAEKVASQFIR</sequence>
<evidence type="ECO:0000256" key="4">
    <source>
        <dbReference type="PIRSR" id="PIRSR000105-2"/>
    </source>
</evidence>
<name>A0A362X7Y9_9FLAO</name>
<dbReference type="GO" id="GO:0070403">
    <property type="term" value="F:NAD+ binding"/>
    <property type="evidence" value="ECO:0007669"/>
    <property type="project" value="InterPro"/>
</dbReference>
<dbReference type="FunFam" id="3.40.50.720:FF:000009">
    <property type="entry name" value="Fatty oxidation complex, alpha subunit"/>
    <property type="match status" value="1"/>
</dbReference>
<feature type="binding site" evidence="4">
    <location>
        <position position="91"/>
    </location>
    <ligand>
        <name>NAD(+)</name>
        <dbReference type="ChEBI" id="CHEBI:57540"/>
    </ligand>
</feature>
<dbReference type="PANTHER" id="PTHR48075:SF5">
    <property type="entry name" value="3-HYDROXYBUTYRYL-COA DEHYDROGENASE"/>
    <property type="match status" value="1"/>
</dbReference>
<comment type="similarity">
    <text evidence="1">Belongs to the 3-hydroxyacyl-CoA dehydrogenase family.</text>
</comment>
<dbReference type="GO" id="GO:0016616">
    <property type="term" value="F:oxidoreductase activity, acting on the CH-OH group of donors, NAD or NADP as acceptor"/>
    <property type="evidence" value="ECO:0007669"/>
    <property type="project" value="InterPro"/>
</dbReference>
<dbReference type="InterPro" id="IPR013328">
    <property type="entry name" value="6PGD_dom2"/>
</dbReference>
<dbReference type="InterPro" id="IPR008927">
    <property type="entry name" value="6-PGluconate_DH-like_C_sf"/>
</dbReference>
<accession>A0A362X7Y9</accession>
<dbReference type="SUPFAM" id="SSF51735">
    <property type="entry name" value="NAD(P)-binding Rossmann-fold domains"/>
    <property type="match status" value="1"/>
</dbReference>
<dbReference type="SUPFAM" id="SSF48179">
    <property type="entry name" value="6-phosphogluconate dehydrogenase C-terminal domain-like"/>
    <property type="match status" value="1"/>
</dbReference>